<evidence type="ECO:0000256" key="1">
    <source>
        <dbReference type="SAM" id="MobiDB-lite"/>
    </source>
</evidence>
<dbReference type="STRING" id="870435.A0A0C3PDD8"/>
<keyword evidence="3" id="KW-1185">Reference proteome</keyword>
<dbReference type="AlphaFoldDB" id="A0A0C3PDD8"/>
<reference evidence="3" key="2">
    <citation type="submission" date="2015-01" db="EMBL/GenBank/DDBJ databases">
        <title>Evolutionary Origins and Diversification of the Mycorrhizal Mutualists.</title>
        <authorList>
            <consortium name="DOE Joint Genome Institute"/>
            <consortium name="Mycorrhizal Genomics Consortium"/>
            <person name="Kohler A."/>
            <person name="Kuo A."/>
            <person name="Nagy L.G."/>
            <person name="Floudas D."/>
            <person name="Copeland A."/>
            <person name="Barry K.W."/>
            <person name="Cichocki N."/>
            <person name="Veneault-Fourrey C."/>
            <person name="LaButti K."/>
            <person name="Lindquist E.A."/>
            <person name="Lipzen A."/>
            <person name="Lundell T."/>
            <person name="Morin E."/>
            <person name="Murat C."/>
            <person name="Riley R."/>
            <person name="Ohm R."/>
            <person name="Sun H."/>
            <person name="Tunlid A."/>
            <person name="Henrissat B."/>
            <person name="Grigoriev I.V."/>
            <person name="Hibbett D.S."/>
            <person name="Martin F."/>
        </authorList>
    </citation>
    <scope>NUCLEOTIDE SEQUENCE [LARGE SCALE GENOMIC DNA]</scope>
    <source>
        <strain evidence="3">Marx 270</strain>
    </source>
</reference>
<evidence type="ECO:0000313" key="3">
    <source>
        <dbReference type="Proteomes" id="UP000054217"/>
    </source>
</evidence>
<dbReference type="Proteomes" id="UP000054217">
    <property type="component" value="Unassembled WGS sequence"/>
</dbReference>
<evidence type="ECO:0000313" key="2">
    <source>
        <dbReference type="EMBL" id="KIO11780.1"/>
    </source>
</evidence>
<name>A0A0C3PDD8_PISTI</name>
<proteinExistence type="predicted"/>
<feature type="region of interest" description="Disordered" evidence="1">
    <location>
        <begin position="67"/>
        <end position="109"/>
    </location>
</feature>
<feature type="compositionally biased region" description="Basic and acidic residues" evidence="1">
    <location>
        <begin position="25"/>
        <end position="34"/>
    </location>
</feature>
<accession>A0A0C3PDD8</accession>
<gene>
    <name evidence="2" type="ORF">M404DRAFT_994451</name>
</gene>
<dbReference type="HOGENOM" id="CLU_114638_1_0_1"/>
<protein>
    <submittedName>
        <fullName evidence="2">Uncharacterized protein</fullName>
    </submittedName>
</protein>
<feature type="compositionally biased region" description="Basic and acidic residues" evidence="1">
    <location>
        <begin position="76"/>
        <end position="97"/>
    </location>
</feature>
<feature type="region of interest" description="Disordered" evidence="1">
    <location>
        <begin position="1"/>
        <end position="47"/>
    </location>
</feature>
<dbReference type="EMBL" id="KN831949">
    <property type="protein sequence ID" value="KIO11780.1"/>
    <property type="molecule type" value="Genomic_DNA"/>
</dbReference>
<dbReference type="InParanoid" id="A0A0C3PDD8"/>
<reference evidence="2 3" key="1">
    <citation type="submission" date="2014-04" db="EMBL/GenBank/DDBJ databases">
        <authorList>
            <consortium name="DOE Joint Genome Institute"/>
            <person name="Kuo A."/>
            <person name="Kohler A."/>
            <person name="Costa M.D."/>
            <person name="Nagy L.G."/>
            <person name="Floudas D."/>
            <person name="Copeland A."/>
            <person name="Barry K.W."/>
            <person name="Cichocki N."/>
            <person name="Veneault-Fourrey C."/>
            <person name="LaButti K."/>
            <person name="Lindquist E.A."/>
            <person name="Lipzen A."/>
            <person name="Lundell T."/>
            <person name="Morin E."/>
            <person name="Murat C."/>
            <person name="Sun H."/>
            <person name="Tunlid A."/>
            <person name="Henrissat B."/>
            <person name="Grigoriev I.V."/>
            <person name="Hibbett D.S."/>
            <person name="Martin F."/>
            <person name="Nordberg H.P."/>
            <person name="Cantor M.N."/>
            <person name="Hua S.X."/>
        </authorList>
    </citation>
    <scope>NUCLEOTIDE SEQUENCE [LARGE SCALE GENOMIC DNA]</scope>
    <source>
        <strain evidence="2 3">Marx 270</strain>
    </source>
</reference>
<dbReference type="OrthoDB" id="2500073at2759"/>
<feature type="compositionally biased region" description="Polar residues" evidence="1">
    <location>
        <begin position="12"/>
        <end position="24"/>
    </location>
</feature>
<sequence>MSSAGVEPSAIGHNTQPGQPTSDRSSSDELRDKGFPPQRHAGAVGLGPEYAITTGFSDKLQGLKEEVKGKILGKPELTEHGRERRTGELKRKEREQADTQDPFANPGGG</sequence>
<organism evidence="2 3">
    <name type="scientific">Pisolithus tinctorius Marx 270</name>
    <dbReference type="NCBI Taxonomy" id="870435"/>
    <lineage>
        <taxon>Eukaryota</taxon>
        <taxon>Fungi</taxon>
        <taxon>Dikarya</taxon>
        <taxon>Basidiomycota</taxon>
        <taxon>Agaricomycotina</taxon>
        <taxon>Agaricomycetes</taxon>
        <taxon>Agaricomycetidae</taxon>
        <taxon>Boletales</taxon>
        <taxon>Sclerodermatineae</taxon>
        <taxon>Pisolithaceae</taxon>
        <taxon>Pisolithus</taxon>
    </lineage>
</organism>